<reference evidence="2" key="1">
    <citation type="submission" date="2023-06" db="EMBL/GenBank/DDBJ databases">
        <title>Cytophagales bacterium Strain LB-30, isolated from soil.</title>
        <authorList>
            <person name="Liu B."/>
        </authorList>
    </citation>
    <scope>NUCLEOTIDE SEQUENCE</scope>
    <source>
        <strain evidence="2">LB-30</strain>
    </source>
</reference>
<accession>A0ABT8F0D1</accession>
<evidence type="ECO:0000313" key="3">
    <source>
        <dbReference type="Proteomes" id="UP001168552"/>
    </source>
</evidence>
<organism evidence="2 3">
    <name type="scientific">Shiella aurantiaca</name>
    <dbReference type="NCBI Taxonomy" id="3058365"/>
    <lineage>
        <taxon>Bacteria</taxon>
        <taxon>Pseudomonadati</taxon>
        <taxon>Bacteroidota</taxon>
        <taxon>Cytophagia</taxon>
        <taxon>Cytophagales</taxon>
        <taxon>Shiellaceae</taxon>
        <taxon>Shiella</taxon>
    </lineage>
</organism>
<dbReference type="RefSeq" id="WP_320002394.1">
    <property type="nucleotide sequence ID" value="NZ_JAUHJS010000001.1"/>
</dbReference>
<feature type="region of interest" description="Disordered" evidence="1">
    <location>
        <begin position="1"/>
        <end position="24"/>
    </location>
</feature>
<name>A0ABT8F0D1_9BACT</name>
<dbReference type="EMBL" id="JAUHJS010000001">
    <property type="protein sequence ID" value="MDN4163865.1"/>
    <property type="molecule type" value="Genomic_DNA"/>
</dbReference>
<keyword evidence="3" id="KW-1185">Reference proteome</keyword>
<evidence type="ECO:0000313" key="2">
    <source>
        <dbReference type="EMBL" id="MDN4163865.1"/>
    </source>
</evidence>
<dbReference type="Proteomes" id="UP001168552">
    <property type="component" value="Unassembled WGS sequence"/>
</dbReference>
<feature type="compositionally biased region" description="Basic residues" evidence="1">
    <location>
        <begin position="12"/>
        <end position="24"/>
    </location>
</feature>
<proteinExistence type="predicted"/>
<protein>
    <submittedName>
        <fullName evidence="2">Uncharacterized protein</fullName>
    </submittedName>
</protein>
<evidence type="ECO:0000256" key="1">
    <source>
        <dbReference type="SAM" id="MobiDB-lite"/>
    </source>
</evidence>
<sequence length="72" mass="8081">MLAAQRFAHISKEKRKKGKKEKRKPLIQVGMDRAVKVFWKNTTRQLAGGDFFKNPEGLTLTVLIWVGLAGAA</sequence>
<comment type="caution">
    <text evidence="2">The sequence shown here is derived from an EMBL/GenBank/DDBJ whole genome shotgun (WGS) entry which is preliminary data.</text>
</comment>
<gene>
    <name evidence="2" type="ORF">QWY31_00050</name>
</gene>